<dbReference type="RefSeq" id="WP_242289060.1">
    <property type="nucleotide sequence ID" value="NZ_JAKKSL010000007.1"/>
</dbReference>
<dbReference type="Pfam" id="PF13470">
    <property type="entry name" value="PIN_3"/>
    <property type="match status" value="1"/>
</dbReference>
<protein>
    <submittedName>
        <fullName evidence="3">PIN domain-containing protein</fullName>
    </submittedName>
</protein>
<keyword evidence="4" id="KW-1185">Reference proteome</keyword>
<evidence type="ECO:0000259" key="2">
    <source>
        <dbReference type="Pfam" id="PF26343"/>
    </source>
</evidence>
<dbReference type="InterPro" id="IPR058652">
    <property type="entry name" value="VapC50_C"/>
</dbReference>
<name>A0ABS9X6W8_9GAMM</name>
<proteinExistence type="predicted"/>
<organism evidence="3 4">
    <name type="scientific">Colwellia maritima</name>
    <dbReference type="NCBI Taxonomy" id="2912588"/>
    <lineage>
        <taxon>Bacteria</taxon>
        <taxon>Pseudomonadati</taxon>
        <taxon>Pseudomonadota</taxon>
        <taxon>Gammaproteobacteria</taxon>
        <taxon>Alteromonadales</taxon>
        <taxon>Colwelliaceae</taxon>
        <taxon>Colwellia</taxon>
    </lineage>
</organism>
<dbReference type="EMBL" id="JAKKSL010000007">
    <property type="protein sequence ID" value="MCI2285981.1"/>
    <property type="molecule type" value="Genomic_DNA"/>
</dbReference>
<gene>
    <name evidence="3" type="ORF">L3081_24450</name>
</gene>
<evidence type="ECO:0000313" key="3">
    <source>
        <dbReference type="EMBL" id="MCI2285981.1"/>
    </source>
</evidence>
<accession>A0ABS9X6W8</accession>
<feature type="domain" description="VapC50 C-terminal" evidence="2">
    <location>
        <begin position="130"/>
        <end position="184"/>
    </location>
</feature>
<comment type="caution">
    <text evidence="3">The sequence shown here is derived from an EMBL/GenBank/DDBJ whole genome shotgun (WGS) entry which is preliminary data.</text>
</comment>
<reference evidence="3" key="1">
    <citation type="submission" date="2022-01" db="EMBL/GenBank/DDBJ databases">
        <title>Colwellia maritima, isolated from seawater.</title>
        <authorList>
            <person name="Kristyanto S."/>
            <person name="Jung J."/>
            <person name="Jeon C.O."/>
        </authorList>
    </citation>
    <scope>NUCLEOTIDE SEQUENCE</scope>
    <source>
        <strain evidence="3">MSW7</strain>
    </source>
</reference>
<evidence type="ECO:0000313" key="4">
    <source>
        <dbReference type="Proteomes" id="UP001139646"/>
    </source>
</evidence>
<feature type="domain" description="PIN" evidence="1">
    <location>
        <begin position="6"/>
        <end position="112"/>
    </location>
</feature>
<dbReference type="Pfam" id="PF26343">
    <property type="entry name" value="VapC50_C"/>
    <property type="match status" value="1"/>
</dbReference>
<sequence>MSNYTVLFDACVMYPAPLRSYLMYLANTGLFRAKWSEQIHDEWIRNLLKNNPQINPEQLERVRVLMNENVLDSVVEGYEHIIDGLELPDEDDRHVLAAAIQGNAETIVTFNLKDFPNDYLDRYDIRAIHPDEFLSDLYSIDLGSILKAAQNHINSLKKPPFTATEYLDCLQKQKLPNFVSLLRPMSALIKNN</sequence>
<evidence type="ECO:0000259" key="1">
    <source>
        <dbReference type="Pfam" id="PF13470"/>
    </source>
</evidence>
<dbReference type="InterPro" id="IPR002716">
    <property type="entry name" value="PIN_dom"/>
</dbReference>
<dbReference type="Proteomes" id="UP001139646">
    <property type="component" value="Unassembled WGS sequence"/>
</dbReference>